<evidence type="ECO:0000256" key="5">
    <source>
        <dbReference type="ARBA" id="ARBA00023136"/>
    </source>
</evidence>
<feature type="transmembrane region" description="Helical" evidence="6">
    <location>
        <begin position="70"/>
        <end position="92"/>
    </location>
</feature>
<proteinExistence type="predicted"/>
<dbReference type="InterPro" id="IPR001851">
    <property type="entry name" value="ABC_transp_permease"/>
</dbReference>
<dbReference type="Pfam" id="PF02653">
    <property type="entry name" value="BPD_transp_2"/>
    <property type="match status" value="1"/>
</dbReference>
<accession>A0ABD5TSZ1</accession>
<dbReference type="Proteomes" id="UP001596408">
    <property type="component" value="Unassembled WGS sequence"/>
</dbReference>
<name>A0ABD5TSZ1_9EURY</name>
<keyword evidence="5 6" id="KW-0472">Membrane</keyword>
<evidence type="ECO:0000313" key="7">
    <source>
        <dbReference type="EMBL" id="MFC6823703.1"/>
    </source>
</evidence>
<feature type="transmembrane region" description="Helical" evidence="6">
    <location>
        <begin position="139"/>
        <end position="162"/>
    </location>
</feature>
<dbReference type="PANTHER" id="PTHR32196:SF63">
    <property type="entry name" value="INNER MEMBRANE ABC TRANSPORTER PERMEASE PROTEIN YJFF"/>
    <property type="match status" value="1"/>
</dbReference>
<dbReference type="EMBL" id="JBHSXH010000004">
    <property type="protein sequence ID" value="MFC6823703.1"/>
    <property type="molecule type" value="Genomic_DNA"/>
</dbReference>
<evidence type="ECO:0000256" key="2">
    <source>
        <dbReference type="ARBA" id="ARBA00022475"/>
    </source>
</evidence>
<dbReference type="RefSeq" id="WP_379692209.1">
    <property type="nucleotide sequence ID" value="NZ_JBHSXH010000004.1"/>
</dbReference>
<evidence type="ECO:0000256" key="4">
    <source>
        <dbReference type="ARBA" id="ARBA00022989"/>
    </source>
</evidence>
<keyword evidence="4 6" id="KW-1133">Transmembrane helix</keyword>
<comment type="subcellular location">
    <subcellularLocation>
        <location evidence="1">Cell membrane</location>
        <topology evidence="1">Multi-pass membrane protein</topology>
    </subcellularLocation>
</comment>
<comment type="caution">
    <text evidence="7">The sequence shown here is derived from an EMBL/GenBank/DDBJ whole genome shotgun (WGS) entry which is preliminary data.</text>
</comment>
<dbReference type="GO" id="GO:0005886">
    <property type="term" value="C:plasma membrane"/>
    <property type="evidence" value="ECO:0007669"/>
    <property type="project" value="UniProtKB-SubCell"/>
</dbReference>
<sequence>MLFILVALFSFTSDVFATYGNFMGILKNSMILLLVALAGTFPILQQSIDLSVAALVGLTGVVTAMLVNQIGILAIPVGILVGVAAGTANGVIFAKLKLPSFLVTLGTLSIAQGSALLLTDGSSIPFRNEQAQWIATGELIPTVPNLVLWGLLIYAVTSFIAWKTSFGRYTYALGESEKVADLSGVKVDRYKIGVFVLSGLLCGIAGALLAARISSGQATMGDGFLLPSIAAIVMGGTALTGGVGGPHRTIIGVMVIQVLQNGLDLNGIGSFVQEIILGFVVIGAVWMSLDRDKIDVVK</sequence>
<dbReference type="AlphaFoldDB" id="A0ABD5TSZ1"/>
<feature type="transmembrane region" description="Helical" evidence="6">
    <location>
        <begin position="98"/>
        <end position="118"/>
    </location>
</feature>
<keyword evidence="8" id="KW-1185">Reference proteome</keyword>
<dbReference type="PANTHER" id="PTHR32196">
    <property type="entry name" value="ABC TRANSPORTER PERMEASE PROTEIN YPHD-RELATED-RELATED"/>
    <property type="match status" value="1"/>
</dbReference>
<keyword evidence="3 6" id="KW-0812">Transmembrane</keyword>
<reference evidence="7 8" key="1">
    <citation type="journal article" date="2019" name="Int. J. Syst. Evol. Microbiol.">
        <title>The Global Catalogue of Microorganisms (GCM) 10K type strain sequencing project: providing services to taxonomists for standard genome sequencing and annotation.</title>
        <authorList>
            <consortium name="The Broad Institute Genomics Platform"/>
            <consortium name="The Broad Institute Genome Sequencing Center for Infectious Disease"/>
            <person name="Wu L."/>
            <person name="Ma J."/>
        </authorList>
    </citation>
    <scope>NUCLEOTIDE SEQUENCE [LARGE SCALE GENOMIC DNA]</scope>
    <source>
        <strain evidence="7 8">YIM 94188</strain>
    </source>
</reference>
<evidence type="ECO:0000313" key="8">
    <source>
        <dbReference type="Proteomes" id="UP001596408"/>
    </source>
</evidence>
<protein>
    <submittedName>
        <fullName evidence="7">ABC transporter permease</fullName>
    </submittedName>
</protein>
<dbReference type="CDD" id="cd06579">
    <property type="entry name" value="TM_PBP1_transp_AraH_like"/>
    <property type="match status" value="1"/>
</dbReference>
<evidence type="ECO:0000256" key="3">
    <source>
        <dbReference type="ARBA" id="ARBA00022692"/>
    </source>
</evidence>
<keyword evidence="2" id="KW-1003">Cell membrane</keyword>
<gene>
    <name evidence="7" type="ORF">ACFQEV_01600</name>
</gene>
<evidence type="ECO:0000256" key="6">
    <source>
        <dbReference type="SAM" id="Phobius"/>
    </source>
</evidence>
<organism evidence="7 8">
    <name type="scientific">Halopelagius fulvigenes</name>
    <dbReference type="NCBI Taxonomy" id="1198324"/>
    <lineage>
        <taxon>Archaea</taxon>
        <taxon>Methanobacteriati</taxon>
        <taxon>Methanobacteriota</taxon>
        <taxon>Stenosarchaea group</taxon>
        <taxon>Halobacteria</taxon>
        <taxon>Halobacteriales</taxon>
        <taxon>Haloferacaceae</taxon>
    </lineage>
</organism>
<feature type="transmembrane region" description="Helical" evidence="6">
    <location>
        <begin position="265"/>
        <end position="289"/>
    </location>
</feature>
<evidence type="ECO:0000256" key="1">
    <source>
        <dbReference type="ARBA" id="ARBA00004651"/>
    </source>
</evidence>
<feature type="transmembrane region" description="Helical" evidence="6">
    <location>
        <begin position="192"/>
        <end position="211"/>
    </location>
</feature>
<feature type="transmembrane region" description="Helical" evidence="6">
    <location>
        <begin position="223"/>
        <end position="245"/>
    </location>
</feature>